<name>A0ABN2EUL9_9ACTN</name>
<evidence type="ECO:0000313" key="1">
    <source>
        <dbReference type="EMBL" id="GAA1617745.1"/>
    </source>
</evidence>
<evidence type="ECO:0000313" key="2">
    <source>
        <dbReference type="Proteomes" id="UP001501319"/>
    </source>
</evidence>
<reference evidence="1 2" key="1">
    <citation type="journal article" date="2019" name="Int. J. Syst. Evol. Microbiol.">
        <title>The Global Catalogue of Microorganisms (GCM) 10K type strain sequencing project: providing services to taxonomists for standard genome sequencing and annotation.</title>
        <authorList>
            <consortium name="The Broad Institute Genomics Platform"/>
            <consortium name="The Broad Institute Genome Sequencing Center for Infectious Disease"/>
            <person name="Wu L."/>
            <person name="Ma J."/>
        </authorList>
    </citation>
    <scope>NUCLEOTIDE SEQUENCE [LARGE SCALE GENOMIC DNA]</scope>
    <source>
        <strain evidence="1 2">JCM 14306</strain>
    </source>
</reference>
<dbReference type="Proteomes" id="UP001501319">
    <property type="component" value="Unassembled WGS sequence"/>
</dbReference>
<sequence>MHHQEATPWKEGADADRPQIKVKLTRANGSVLDTIPLIWGTQTCAQICHGC</sequence>
<protein>
    <submittedName>
        <fullName evidence="1">Uncharacterized protein</fullName>
    </submittedName>
</protein>
<accession>A0ABN2EUL9</accession>
<organism evidence="1 2">
    <name type="scientific">Kribbella alba</name>
    <dbReference type="NCBI Taxonomy" id="190197"/>
    <lineage>
        <taxon>Bacteria</taxon>
        <taxon>Bacillati</taxon>
        <taxon>Actinomycetota</taxon>
        <taxon>Actinomycetes</taxon>
        <taxon>Propionibacteriales</taxon>
        <taxon>Kribbellaceae</taxon>
        <taxon>Kribbella</taxon>
    </lineage>
</organism>
<dbReference type="EMBL" id="BAAANE010000001">
    <property type="protein sequence ID" value="GAA1617745.1"/>
    <property type="molecule type" value="Genomic_DNA"/>
</dbReference>
<comment type="caution">
    <text evidence="1">The sequence shown here is derived from an EMBL/GenBank/DDBJ whole genome shotgun (WGS) entry which is preliminary data.</text>
</comment>
<gene>
    <name evidence="1" type="ORF">GCM10009744_00360</name>
</gene>
<keyword evidence="2" id="KW-1185">Reference proteome</keyword>
<proteinExistence type="predicted"/>
<dbReference type="RefSeq" id="WP_344107200.1">
    <property type="nucleotide sequence ID" value="NZ_BAAANE010000001.1"/>
</dbReference>